<sequence>MEILPDRKHFPSIIQATSQTNSAQASHYGGSPPSQSQSVSHASSSSAPSTREPVFTGGDPSATPCGTVSAGYGRDETPPTTTTIHQLSVVQPRSWLRPLRTTTLCQATSQRTRRWRGDCADFRLARMLRSSLHRLCVRPWFARRPMSCRRWKCNGASRGNRACRVG</sequence>
<keyword evidence="3" id="KW-1185">Reference proteome</keyword>
<dbReference type="RefSeq" id="XP_003851642.1">
    <property type="nucleotide sequence ID" value="XM_003851594.1"/>
</dbReference>
<dbReference type="AlphaFoldDB" id="F9XEA6"/>
<gene>
    <name evidence="2" type="ORF">MYCGRDRAFT_104997</name>
</gene>
<name>F9XEA6_ZYMTI</name>
<organism evidence="2 3">
    <name type="scientific">Zymoseptoria tritici (strain CBS 115943 / IPO323)</name>
    <name type="common">Speckled leaf blotch fungus</name>
    <name type="synonym">Septoria tritici</name>
    <dbReference type="NCBI Taxonomy" id="336722"/>
    <lineage>
        <taxon>Eukaryota</taxon>
        <taxon>Fungi</taxon>
        <taxon>Dikarya</taxon>
        <taxon>Ascomycota</taxon>
        <taxon>Pezizomycotina</taxon>
        <taxon>Dothideomycetes</taxon>
        <taxon>Dothideomycetidae</taxon>
        <taxon>Mycosphaerellales</taxon>
        <taxon>Mycosphaerellaceae</taxon>
        <taxon>Zymoseptoria</taxon>
    </lineage>
</organism>
<protein>
    <submittedName>
        <fullName evidence="2">Uncharacterized protein</fullName>
    </submittedName>
</protein>
<reference evidence="2 3" key="1">
    <citation type="journal article" date="2011" name="PLoS Genet.">
        <title>Finished genome of the fungal wheat pathogen Mycosphaerella graminicola reveals dispensome structure, chromosome plasticity, and stealth pathogenesis.</title>
        <authorList>
            <person name="Goodwin S.B."/>
            <person name="Ben M'barek S."/>
            <person name="Dhillon B."/>
            <person name="Wittenberg A.H.J."/>
            <person name="Crane C.F."/>
            <person name="Hane J.K."/>
            <person name="Foster A.J."/>
            <person name="Van der Lee T.A.J."/>
            <person name="Grimwood J."/>
            <person name="Aerts A."/>
            <person name="Antoniw J."/>
            <person name="Bailey A."/>
            <person name="Bluhm B."/>
            <person name="Bowler J."/>
            <person name="Bristow J."/>
            <person name="van der Burgt A."/>
            <person name="Canto-Canche B."/>
            <person name="Churchill A.C.L."/>
            <person name="Conde-Ferraez L."/>
            <person name="Cools H.J."/>
            <person name="Coutinho P.M."/>
            <person name="Csukai M."/>
            <person name="Dehal P."/>
            <person name="De Wit P."/>
            <person name="Donzelli B."/>
            <person name="van de Geest H.C."/>
            <person name="van Ham R.C.H.J."/>
            <person name="Hammond-Kosack K.E."/>
            <person name="Henrissat B."/>
            <person name="Kilian A."/>
            <person name="Kobayashi A.K."/>
            <person name="Koopmann E."/>
            <person name="Kourmpetis Y."/>
            <person name="Kuzniar A."/>
            <person name="Lindquist E."/>
            <person name="Lombard V."/>
            <person name="Maliepaard C."/>
            <person name="Martins N."/>
            <person name="Mehrabi R."/>
            <person name="Nap J.P.H."/>
            <person name="Ponomarenko A."/>
            <person name="Rudd J.J."/>
            <person name="Salamov A."/>
            <person name="Schmutz J."/>
            <person name="Schouten H.J."/>
            <person name="Shapiro H."/>
            <person name="Stergiopoulos I."/>
            <person name="Torriani S.F.F."/>
            <person name="Tu H."/>
            <person name="de Vries R.P."/>
            <person name="Waalwijk C."/>
            <person name="Ware S.B."/>
            <person name="Wiebenga A."/>
            <person name="Zwiers L.-H."/>
            <person name="Oliver R.P."/>
            <person name="Grigoriev I.V."/>
            <person name="Kema G.H.J."/>
        </authorList>
    </citation>
    <scope>NUCLEOTIDE SEQUENCE [LARGE SCALE GENOMIC DNA]</scope>
    <source>
        <strain evidence="3">CBS 115943 / IPO323</strain>
    </source>
</reference>
<dbReference type="Proteomes" id="UP000008062">
    <property type="component" value="Chromosome 6"/>
</dbReference>
<dbReference type="EMBL" id="CM001201">
    <property type="protein sequence ID" value="EGP86618.1"/>
    <property type="molecule type" value="Genomic_DNA"/>
</dbReference>
<evidence type="ECO:0000313" key="3">
    <source>
        <dbReference type="Proteomes" id="UP000008062"/>
    </source>
</evidence>
<dbReference type="KEGG" id="ztr:MYCGRDRAFT_104997"/>
<feature type="compositionally biased region" description="Polar residues" evidence="1">
    <location>
        <begin position="14"/>
        <end position="25"/>
    </location>
</feature>
<evidence type="ECO:0000256" key="1">
    <source>
        <dbReference type="SAM" id="MobiDB-lite"/>
    </source>
</evidence>
<feature type="compositionally biased region" description="Low complexity" evidence="1">
    <location>
        <begin position="26"/>
        <end position="49"/>
    </location>
</feature>
<proteinExistence type="predicted"/>
<dbReference type="InParanoid" id="F9XEA6"/>
<accession>F9XEA6</accession>
<dbReference type="HOGENOM" id="CLU_1604050_0_0_1"/>
<dbReference type="GeneID" id="13401853"/>
<evidence type="ECO:0000313" key="2">
    <source>
        <dbReference type="EMBL" id="EGP86618.1"/>
    </source>
</evidence>
<feature type="region of interest" description="Disordered" evidence="1">
    <location>
        <begin position="1"/>
        <end position="79"/>
    </location>
</feature>